<dbReference type="SUPFAM" id="SSF52172">
    <property type="entry name" value="CheY-like"/>
    <property type="match status" value="1"/>
</dbReference>
<reference evidence="3 4" key="1">
    <citation type="submission" date="2019-04" db="EMBL/GenBank/DDBJ databases">
        <title>Microbes associate with the intestines of laboratory mice.</title>
        <authorList>
            <person name="Navarre W."/>
            <person name="Wong E."/>
            <person name="Huang K.C."/>
            <person name="Tropini C."/>
            <person name="Ng K."/>
            <person name="Yu B."/>
        </authorList>
    </citation>
    <scope>NUCLEOTIDE SEQUENCE [LARGE SCALE GENOMIC DNA]</scope>
    <source>
        <strain evidence="3 4">NM83_B4-11</strain>
    </source>
</reference>
<evidence type="ECO:0000259" key="2">
    <source>
        <dbReference type="PROSITE" id="PS50110"/>
    </source>
</evidence>
<feature type="domain" description="Response regulatory" evidence="2">
    <location>
        <begin position="4"/>
        <end position="113"/>
    </location>
</feature>
<protein>
    <submittedName>
        <fullName evidence="3">Response regulator</fullName>
    </submittedName>
</protein>
<dbReference type="Gene3D" id="3.40.50.2300">
    <property type="match status" value="1"/>
</dbReference>
<dbReference type="EMBL" id="SSTI01000008">
    <property type="protein sequence ID" value="THG39364.1"/>
    <property type="molecule type" value="Genomic_DNA"/>
</dbReference>
<dbReference type="SMART" id="SM00448">
    <property type="entry name" value="REC"/>
    <property type="match status" value="1"/>
</dbReference>
<organism evidence="3 4">
    <name type="scientific">Sphingomonas olei</name>
    <dbReference type="NCBI Taxonomy" id="1886787"/>
    <lineage>
        <taxon>Bacteria</taxon>
        <taxon>Pseudomonadati</taxon>
        <taxon>Pseudomonadota</taxon>
        <taxon>Alphaproteobacteria</taxon>
        <taxon>Sphingomonadales</taxon>
        <taxon>Sphingomonadaceae</taxon>
        <taxon>Sphingomonas</taxon>
    </lineage>
</organism>
<dbReference type="InterPro" id="IPR001789">
    <property type="entry name" value="Sig_transdc_resp-reg_receiver"/>
</dbReference>
<dbReference type="PROSITE" id="PS50110">
    <property type="entry name" value="RESPONSE_REGULATORY"/>
    <property type="match status" value="1"/>
</dbReference>
<gene>
    <name evidence="3" type="ORF">E5988_11790</name>
</gene>
<keyword evidence="1" id="KW-0597">Phosphoprotein</keyword>
<dbReference type="RefSeq" id="WP_136451785.1">
    <property type="nucleotide sequence ID" value="NZ_SSTI01000008.1"/>
</dbReference>
<dbReference type="Pfam" id="PF00072">
    <property type="entry name" value="Response_reg"/>
    <property type="match status" value="1"/>
</dbReference>
<evidence type="ECO:0000313" key="4">
    <source>
        <dbReference type="Proteomes" id="UP000308038"/>
    </source>
</evidence>
<dbReference type="InterPro" id="IPR011006">
    <property type="entry name" value="CheY-like_superfamily"/>
</dbReference>
<comment type="caution">
    <text evidence="3">The sequence shown here is derived from an EMBL/GenBank/DDBJ whole genome shotgun (WGS) entry which is preliminary data.</text>
</comment>
<sequence length="130" mass="13553">MSKTALIIEDEIFVALDLERILTDAGYVVAGIAADSDQALAAAPGCEIAFVDINLRDGPTGPQIAERIARDYGVKVVFVTANPAQIGIPSEALGYVRKPFSDRAILAAAALASGIGEPADDEVIRISRTG</sequence>
<feature type="modified residue" description="4-aspartylphosphate" evidence="1">
    <location>
        <position position="52"/>
    </location>
</feature>
<proteinExistence type="predicted"/>
<keyword evidence="4" id="KW-1185">Reference proteome</keyword>
<accession>A0ABY2QFL3</accession>
<evidence type="ECO:0000256" key="1">
    <source>
        <dbReference type="PROSITE-ProRule" id="PRU00169"/>
    </source>
</evidence>
<evidence type="ECO:0000313" key="3">
    <source>
        <dbReference type="EMBL" id="THG39364.1"/>
    </source>
</evidence>
<name>A0ABY2QFL3_9SPHN</name>
<dbReference type="Proteomes" id="UP000308038">
    <property type="component" value="Unassembled WGS sequence"/>
</dbReference>